<comment type="caution">
    <text evidence="1">The sequence shown here is derived from an EMBL/GenBank/DDBJ whole genome shotgun (WGS) entry which is preliminary data.</text>
</comment>
<evidence type="ECO:0000313" key="1">
    <source>
        <dbReference type="EMBL" id="KAJ1888499.1"/>
    </source>
</evidence>
<name>A0ACC1I890_9FUNG</name>
<keyword evidence="1" id="KW-0808">Transferase</keyword>
<accession>A0ACC1I890</accession>
<proteinExistence type="predicted"/>
<dbReference type="EMBL" id="JANBPG010001740">
    <property type="protein sequence ID" value="KAJ1888499.1"/>
    <property type="molecule type" value="Genomic_DNA"/>
</dbReference>
<evidence type="ECO:0000313" key="2">
    <source>
        <dbReference type="Proteomes" id="UP001150581"/>
    </source>
</evidence>
<reference evidence="1" key="1">
    <citation type="submission" date="2022-07" db="EMBL/GenBank/DDBJ databases">
        <title>Phylogenomic reconstructions and comparative analyses of Kickxellomycotina fungi.</title>
        <authorList>
            <person name="Reynolds N.K."/>
            <person name="Stajich J.E."/>
            <person name="Barry K."/>
            <person name="Grigoriev I.V."/>
            <person name="Crous P."/>
            <person name="Smith M.E."/>
        </authorList>
    </citation>
    <scope>NUCLEOTIDE SEQUENCE</scope>
    <source>
        <strain evidence="1">Benny 63K</strain>
    </source>
</reference>
<dbReference type="Proteomes" id="UP001150581">
    <property type="component" value="Unassembled WGS sequence"/>
</dbReference>
<gene>
    <name evidence="1" type="primary">DPB11_1</name>
    <name evidence="1" type="ORF">LPJ66_008544</name>
</gene>
<feature type="non-terminal residue" evidence="1">
    <location>
        <position position="1"/>
    </location>
</feature>
<keyword evidence="2" id="KW-1185">Reference proteome</keyword>
<organism evidence="1 2">
    <name type="scientific">Kickxella alabastrina</name>
    <dbReference type="NCBI Taxonomy" id="61397"/>
    <lineage>
        <taxon>Eukaryota</taxon>
        <taxon>Fungi</taxon>
        <taxon>Fungi incertae sedis</taxon>
        <taxon>Zoopagomycota</taxon>
        <taxon>Kickxellomycotina</taxon>
        <taxon>Kickxellomycetes</taxon>
        <taxon>Kickxellales</taxon>
        <taxon>Kickxellaceae</taxon>
        <taxon>Kickxella</taxon>
    </lineage>
</organism>
<keyword evidence="1" id="KW-0418">Kinase</keyword>
<protein>
    <submittedName>
        <fullName evidence="1">Protein kinase activating protein dpb11</fullName>
    </submittedName>
</protein>
<sequence length="1506" mass="162082">EELHHRIEQLGGTISHSLTTVVTHLVAKSSKMSNKYQIAAKVGIPVVSLNFVGDCEVEARSRLAAMRHPNEPGGNGGSDSDRSAVRLITQRNRIAPFSGCRVCTTGFNAEVRDEISKFVTQTHTASGESILFPGGSTSTRASEAGASDPPTFLSGGGTYHRELTHDCTHLIVQTPSGEKFKFAKHWGLYVVSLDWILDCANSGFRQKESEYSIEVARSAAAQQPNASMPPSLDYAPESSFGGTSVSAQRHDQIFSRNGSAASVGTVIPQSRTVDSMDLTSYFDRERAGSRALSRNNTAAGSVSSDFVDIQFRAADSMLDDFEGFVDDTGTTNQNQATVGSSAAAWSPPLPPQSPDMAMLFDTCRIALSEASLGSARRNDWYARIAATGGVCILDDATNGNTRHSKAHGTHESGLLKCTHFVADDSGKLCDWDIAILQLMERGSSPKEPGNTERLYFVSSSVLQSDRPAIVKYGWLRACWQEKRRVSEQSFQVPWPQSAAIFLERRTDSNPETRTKASSGAPYMTRARPTSTIGAHVDAKLPPPHPRYCANSRTLLSAGSADNAKRASASKSLVGKAFDGGWISDSEPDPFMDDAVPVGHRSIGSDDEHTASKAMKRKEPWEPLVREIKRQTISPDALGTVKVFEKNLGVPPQKSSPQTKQSTKLADFSAQSRYSTLIGSKSGRNQTTVSREIQAIEVDSDDHGSDNVSAAADGVEDSIFAKCVFLPLGLSSTAVDMLKMVVGQNGGKCVDLEALLPVSTDSPQKSGVILESEAILRQALTAAAGLIDGRSVADVYITIQLSGMDELPWCEDIAAVHSSMHIVTECWVEQCLEDNRRLPDYNAIASQAVSSAYPGLSKGQHVLFRPLWSTRIENAEKINLSISGYETIERDHIGKLARALAIPYSEKFSRKTTHLICHPPFKGPKYDRAVKWGIAVVESTWLYDLALNARSKMPVKVVCVLPENTYSQTPVSKGYRGKQPDIFVGVRNIVTPVTRSVRNLGAGTPGRTPMDVALERNLQRALGINNSKLKQPNASASDDYDDDSTQMSPTHDSHMPMSRGEQLVSDNFLSSDASAGADADAEIGVTASSGGASRVLKGVVVAMTTRLHHRLGEITPLALQLGCRVLNRFDASQVTHLVHQSSREREILKDYRTALENEIAVVSPWWLYACRNSMTRVPEAEFPFNFKPERRLKLVATPPARPPQTPTFSSTTSGAPKVPSVKIPLPLSSSIGTGNAIALSATTLSGLTGGLRASAGASTAIDSLFVQKASRAGRRYRQAAATAPEGSKPSAVEIDTAARPGSVRFNVSAQPQRISGRQQDQASANAPATGNSGERNSSATSSGTPASPDSEVSFNDTSRQSGMQTPSKWWLNVDPPVSAGFGSGNQMRLYSQDFQLSGDKSLDSMPSTGMLNETQHFLGPAVDMGFPVTPGLARPNSAHEAGVNDGLWGRAQDMDAFPQGQNVASAGLKAPRANANTLTAQRTTIVYEEDARALSEREQLLARLSGR</sequence>